<gene>
    <name evidence="2" type="ORF">Bhyg_12000</name>
</gene>
<evidence type="ECO:0000256" key="1">
    <source>
        <dbReference type="SAM" id="SignalP"/>
    </source>
</evidence>
<name>A0A9Q0S0V2_9DIPT</name>
<sequence length="249" mass="26833">MVKLNANTFKLLGALLVLILICKSCGAVPKYEEQNTYPNNQWRRNYKENDTKTDSTSISDRAERLGFTTGYGGTQGYPYSGSGVGVYSPLKIDLGGVVIGALIGIGAILIVPKFLSAFNGGYGGAGNYRSVDGDPTGLTEMLTRIDDILGKNNIDSTTCVQRAVCTYVRSAEYHMTMGTADQADQIIHTLTGNALVEYMLDGTAIKEALANGKNMEARDCDTLYPGCPLDKQSSMQMLTKLLPKNGQKS</sequence>
<protein>
    <submittedName>
        <fullName evidence="2">Uncharacterized protein</fullName>
    </submittedName>
</protein>
<accession>A0A9Q0S0V2</accession>
<dbReference type="EMBL" id="WJQU01000003">
    <property type="protein sequence ID" value="KAJ6639258.1"/>
    <property type="molecule type" value="Genomic_DNA"/>
</dbReference>
<dbReference type="OrthoDB" id="6356735at2759"/>
<dbReference type="Proteomes" id="UP001151699">
    <property type="component" value="Chromosome X"/>
</dbReference>
<keyword evidence="1" id="KW-0732">Signal</keyword>
<proteinExistence type="predicted"/>
<dbReference type="InterPro" id="IPR006631">
    <property type="entry name" value="DM4_12"/>
</dbReference>
<organism evidence="2 3">
    <name type="scientific">Pseudolycoriella hygida</name>
    <dbReference type="NCBI Taxonomy" id="35572"/>
    <lineage>
        <taxon>Eukaryota</taxon>
        <taxon>Metazoa</taxon>
        <taxon>Ecdysozoa</taxon>
        <taxon>Arthropoda</taxon>
        <taxon>Hexapoda</taxon>
        <taxon>Insecta</taxon>
        <taxon>Pterygota</taxon>
        <taxon>Neoptera</taxon>
        <taxon>Endopterygota</taxon>
        <taxon>Diptera</taxon>
        <taxon>Nematocera</taxon>
        <taxon>Sciaroidea</taxon>
        <taxon>Sciaridae</taxon>
        <taxon>Pseudolycoriella</taxon>
    </lineage>
</organism>
<reference evidence="2" key="1">
    <citation type="submission" date="2022-07" db="EMBL/GenBank/DDBJ databases">
        <authorList>
            <person name="Trinca V."/>
            <person name="Uliana J.V.C."/>
            <person name="Torres T.T."/>
            <person name="Ward R.J."/>
            <person name="Monesi N."/>
        </authorList>
    </citation>
    <scope>NUCLEOTIDE SEQUENCE</scope>
    <source>
        <strain evidence="2">HSMRA1968</strain>
        <tissue evidence="2">Whole embryos</tissue>
    </source>
</reference>
<comment type="caution">
    <text evidence="2">The sequence shown here is derived from an EMBL/GenBank/DDBJ whole genome shotgun (WGS) entry which is preliminary data.</text>
</comment>
<feature type="chain" id="PRO_5040278521" evidence="1">
    <location>
        <begin position="28"/>
        <end position="249"/>
    </location>
</feature>
<evidence type="ECO:0000313" key="3">
    <source>
        <dbReference type="Proteomes" id="UP001151699"/>
    </source>
</evidence>
<dbReference type="Pfam" id="PF07841">
    <property type="entry name" value="DM4_12"/>
    <property type="match status" value="1"/>
</dbReference>
<evidence type="ECO:0000313" key="2">
    <source>
        <dbReference type="EMBL" id="KAJ6639258.1"/>
    </source>
</evidence>
<keyword evidence="3" id="KW-1185">Reference proteome</keyword>
<dbReference type="AlphaFoldDB" id="A0A9Q0S0V2"/>
<feature type="signal peptide" evidence="1">
    <location>
        <begin position="1"/>
        <end position="27"/>
    </location>
</feature>